<dbReference type="Pfam" id="PF09830">
    <property type="entry name" value="ATP_transf"/>
    <property type="match status" value="1"/>
</dbReference>
<dbReference type="HOGENOM" id="CLU_049915_0_0_1"/>
<dbReference type="GO" id="GO:0016192">
    <property type="term" value="P:vesicle-mediated transport"/>
    <property type="evidence" value="ECO:0007669"/>
    <property type="project" value="InterPro"/>
</dbReference>
<dbReference type="Proteomes" id="UP000002668">
    <property type="component" value="Genome"/>
</dbReference>
<dbReference type="InParanoid" id="E4ZPR1"/>
<name>E4ZPR1_LEPMJ</name>
<dbReference type="SUPFAM" id="SSF54197">
    <property type="entry name" value="HIT-like"/>
    <property type="match status" value="1"/>
</dbReference>
<evidence type="ECO:0000259" key="2">
    <source>
        <dbReference type="Pfam" id="PF19327"/>
    </source>
</evidence>
<dbReference type="GeneID" id="13282652"/>
<protein>
    <submittedName>
        <fullName evidence="3">Uncharacterized protein</fullName>
    </submittedName>
</protein>
<dbReference type="InterPro" id="IPR043171">
    <property type="entry name" value="Ap4A_phos1/2-like"/>
</dbReference>
<dbReference type="AlphaFoldDB" id="E4ZPR1"/>
<gene>
    <name evidence="3" type="ORF">LEMA_P043470.1</name>
</gene>
<dbReference type="OMA" id="GSDMFCP"/>
<organism evidence="4">
    <name type="scientific">Leptosphaeria maculans (strain JN3 / isolate v23.1.3 / race Av1-4-5-6-7-8)</name>
    <name type="common">Blackleg fungus</name>
    <name type="synonym">Phoma lingam</name>
    <dbReference type="NCBI Taxonomy" id="985895"/>
    <lineage>
        <taxon>Eukaryota</taxon>
        <taxon>Fungi</taxon>
        <taxon>Dikarya</taxon>
        <taxon>Ascomycota</taxon>
        <taxon>Pezizomycotina</taxon>
        <taxon>Dothideomycetes</taxon>
        <taxon>Pleosporomycetidae</taxon>
        <taxon>Pleosporales</taxon>
        <taxon>Pleosporineae</taxon>
        <taxon>Leptosphaeriaceae</taxon>
        <taxon>Plenodomus</taxon>
        <taxon>Plenodomus lingam/Leptosphaeria maculans species complex</taxon>
    </lineage>
</organism>
<dbReference type="GO" id="GO:0009117">
    <property type="term" value="P:nucleotide metabolic process"/>
    <property type="evidence" value="ECO:0007669"/>
    <property type="project" value="InterPro"/>
</dbReference>
<dbReference type="EMBL" id="FP929105">
    <property type="protein sequence ID" value="CBX93446.1"/>
    <property type="molecule type" value="Genomic_DNA"/>
</dbReference>
<accession>E4ZPR1</accession>
<dbReference type="VEuPathDB" id="FungiDB:LEMA_P043470.1"/>
<dbReference type="STRING" id="985895.E4ZPR1"/>
<dbReference type="SUPFAM" id="SSF47661">
    <property type="entry name" value="t-snare proteins"/>
    <property type="match status" value="1"/>
</dbReference>
<dbReference type="InterPro" id="IPR036265">
    <property type="entry name" value="HIT-like_sf"/>
</dbReference>
<dbReference type="GO" id="GO:0003877">
    <property type="term" value="F:ATP:ADP adenylyltransferase activity"/>
    <property type="evidence" value="ECO:0007669"/>
    <property type="project" value="InterPro"/>
</dbReference>
<dbReference type="GO" id="GO:0016020">
    <property type="term" value="C:membrane"/>
    <property type="evidence" value="ECO:0007669"/>
    <property type="project" value="InterPro"/>
</dbReference>
<proteinExistence type="predicted"/>
<dbReference type="GO" id="GO:0005524">
    <property type="term" value="F:ATP binding"/>
    <property type="evidence" value="ECO:0007669"/>
    <property type="project" value="InterPro"/>
</dbReference>
<evidence type="ECO:0000313" key="4">
    <source>
        <dbReference type="Proteomes" id="UP000002668"/>
    </source>
</evidence>
<dbReference type="Pfam" id="PF19327">
    <property type="entry name" value="Ap4A_phos_N"/>
    <property type="match status" value="1"/>
</dbReference>
<evidence type="ECO:0000259" key="1">
    <source>
        <dbReference type="Pfam" id="PF09830"/>
    </source>
</evidence>
<dbReference type="Gene3D" id="3.30.428.70">
    <property type="match status" value="1"/>
</dbReference>
<dbReference type="InterPro" id="IPR009163">
    <property type="entry name" value="Ap4A_phos1/2"/>
</dbReference>
<evidence type="ECO:0000313" key="3">
    <source>
        <dbReference type="EMBL" id="CBX93446.1"/>
    </source>
</evidence>
<reference evidence="4" key="1">
    <citation type="journal article" date="2011" name="Nat. Commun.">
        <title>Effector diversification within compartments of the Leptosphaeria maculans genome affected by Repeat-Induced Point mutations.</title>
        <authorList>
            <person name="Rouxel T."/>
            <person name="Grandaubert J."/>
            <person name="Hane J.K."/>
            <person name="Hoede C."/>
            <person name="van de Wouw A.P."/>
            <person name="Couloux A."/>
            <person name="Dominguez V."/>
            <person name="Anthouard V."/>
            <person name="Bally P."/>
            <person name="Bourras S."/>
            <person name="Cozijnsen A.J."/>
            <person name="Ciuffetti L.M."/>
            <person name="Degrave A."/>
            <person name="Dilmaghani A."/>
            <person name="Duret L."/>
            <person name="Fudal I."/>
            <person name="Goodwin S.B."/>
            <person name="Gout L."/>
            <person name="Glaser N."/>
            <person name="Linglin J."/>
            <person name="Kema G.H.J."/>
            <person name="Lapalu N."/>
            <person name="Lawrence C.B."/>
            <person name="May K."/>
            <person name="Meyer M."/>
            <person name="Ollivier B."/>
            <person name="Poulain J."/>
            <person name="Schoch C.L."/>
            <person name="Simon A."/>
            <person name="Spatafora J.W."/>
            <person name="Stachowiak A."/>
            <person name="Turgeon B.G."/>
            <person name="Tyler B.M."/>
            <person name="Vincent D."/>
            <person name="Weissenbach J."/>
            <person name="Amselem J."/>
            <person name="Quesneville H."/>
            <person name="Oliver R.P."/>
            <person name="Wincker P."/>
            <person name="Balesdent M.-H."/>
            <person name="Howlett B.J."/>
        </authorList>
    </citation>
    <scope>NUCLEOTIDE SEQUENCE [LARGE SCALE GENOMIC DNA]</scope>
    <source>
        <strain evidence="4">JN3 / isolate v23.1.3 / race Av1-4-5-6-7-8</strain>
    </source>
</reference>
<feature type="domain" description="ATP adenylyltransferase C-terminal" evidence="1">
    <location>
        <begin position="184"/>
        <end position="280"/>
    </location>
</feature>
<dbReference type="eggNOG" id="ENOG502SNXR">
    <property type="taxonomic scope" value="Eukaryota"/>
</dbReference>
<dbReference type="PANTHER" id="PTHR38420:SF1">
    <property type="entry name" value="PUTATIVE (AFU_ORTHOLOGUE AFUA_5G14690)-RELATED"/>
    <property type="match status" value="1"/>
</dbReference>
<dbReference type="InterPro" id="IPR045759">
    <property type="entry name" value="Ap4A_phos1/2_N"/>
</dbReference>
<feature type="domain" description="Ap4A phosphorylase 1/2 N-terminal" evidence="2">
    <location>
        <begin position="72"/>
        <end position="161"/>
    </location>
</feature>
<dbReference type="OrthoDB" id="10267950at2759"/>
<dbReference type="InterPro" id="IPR010989">
    <property type="entry name" value="SNARE"/>
</dbReference>
<keyword evidence="4" id="KW-1185">Reference proteome</keyword>
<dbReference type="PANTHER" id="PTHR38420">
    <property type="entry name" value="AP-4-A PHOSPHORYLASE II"/>
    <property type="match status" value="1"/>
</dbReference>
<dbReference type="InterPro" id="IPR019200">
    <property type="entry name" value="ATP_adenylylTrfase_C"/>
</dbReference>
<sequence length="369" mass="41149">MDILTEEILIERFDQLVSEGVIIYGPHDTIPIEARGYPLTLRICPALATKPHTIGASNPAFHHARKWGPGSDLFCPDERLILTTLNGTHDLALNLFCVKRPQLLLPTTNSWKRQHEALDMDDMAVILETMRLFPSIYMLYNCGEDGGCSRVHKHLQGLPGPPHAFNHIVNSLTQNPRNSSFSPGIPFAILSHDFSSSSPSPHLLYTAYTALLARASALLNRPWDPVVAPPHNVVVWRGWLFVVPRRRGSLRGASANAGGMMGEVWVHGREAVEIWGEDGRGYRALVTRVKNIKSKPESGSPRNAPQVGKVDRRLKATINRYQTLEADFRRDSQAAAERQYRIVRPDATDAEVREAVADPDAPIFQQAVW</sequence>